<dbReference type="AlphaFoldDB" id="A0A5J4YVS8"/>
<dbReference type="Gene3D" id="3.40.50.170">
    <property type="entry name" value="Formyl transferase, N-terminal domain"/>
    <property type="match status" value="1"/>
</dbReference>
<evidence type="ECO:0000256" key="4">
    <source>
        <dbReference type="ARBA" id="ARBA00022755"/>
    </source>
</evidence>
<dbReference type="InterPro" id="IPR004607">
    <property type="entry name" value="GART"/>
</dbReference>
<evidence type="ECO:0000313" key="6">
    <source>
        <dbReference type="EMBL" id="KAA8494507.1"/>
    </source>
</evidence>
<gene>
    <name evidence="6" type="ORF">FVE85_2748</name>
</gene>
<sequence length="293" mass="32365">MSGMMMGRGGEERDMAMFVNTAGGRASSLEVQNHKRVCARGFGNAEKRPAVRAVHRDRAQFGSSTRRVACHQNRSLDMLGEGVKTAVLLSGGGRSLENLIVRIEQKTLTNVEIACVIASKPSAGGIERARARSIPTHVIRPRDFEGEDTVQRFSAAINDVLDRHAVELVVLAGWMHFYLIPTRFEHRVINIHPSLLPSFCGKGYYGEKVHKAVLDFGAKVTGCTVHFADNQYDHGAIIVQRPVMVEDDDTVDTLAARVFEEEKNALAQAVQLYVDKKLVLEGRRVKFAQEAAL</sequence>
<keyword evidence="7" id="KW-1185">Reference proteome</keyword>
<accession>A0A5J4YVS8</accession>
<dbReference type="CDD" id="cd08645">
    <property type="entry name" value="FMT_core_GART"/>
    <property type="match status" value="1"/>
</dbReference>
<dbReference type="GO" id="GO:0006189">
    <property type="term" value="P:'de novo' IMP biosynthetic process"/>
    <property type="evidence" value="ECO:0007669"/>
    <property type="project" value="InterPro"/>
</dbReference>
<evidence type="ECO:0000259" key="5">
    <source>
        <dbReference type="Pfam" id="PF00551"/>
    </source>
</evidence>
<proteinExistence type="inferred from homology"/>
<dbReference type="SUPFAM" id="SSF53328">
    <property type="entry name" value="Formyltransferase"/>
    <property type="match status" value="1"/>
</dbReference>
<protein>
    <recommendedName>
        <fullName evidence="2">phosphoribosylglycinamide formyltransferase 1</fullName>
        <ecNumber evidence="2">2.1.2.2</ecNumber>
    </recommendedName>
</protein>
<name>A0A5J4YVS8_PORPP</name>
<keyword evidence="4" id="KW-0658">Purine biosynthesis</keyword>
<comment type="pathway">
    <text evidence="1">Purine metabolism; IMP biosynthesis via de novo pathway; N(2)-formyl-N(1)-(5-phospho-D-ribosyl)glycinamide from N(1)-(5-phospho-D-ribosyl)glycinamide (10-formyl THF route): step 1/1.</text>
</comment>
<dbReference type="EC" id="2.1.2.2" evidence="2"/>
<dbReference type="NCBIfam" id="TIGR00639">
    <property type="entry name" value="PurN"/>
    <property type="match status" value="1"/>
</dbReference>
<dbReference type="InterPro" id="IPR002376">
    <property type="entry name" value="Formyl_transf_N"/>
</dbReference>
<dbReference type="GO" id="GO:0005829">
    <property type="term" value="C:cytosol"/>
    <property type="evidence" value="ECO:0007669"/>
    <property type="project" value="TreeGrafter"/>
</dbReference>
<dbReference type="GO" id="GO:0004644">
    <property type="term" value="F:phosphoribosylglycinamide formyltransferase activity"/>
    <property type="evidence" value="ECO:0007669"/>
    <property type="project" value="UniProtKB-EC"/>
</dbReference>
<dbReference type="HAMAP" id="MF_01930">
    <property type="entry name" value="PurN"/>
    <property type="match status" value="1"/>
</dbReference>
<dbReference type="Proteomes" id="UP000324585">
    <property type="component" value="Unassembled WGS sequence"/>
</dbReference>
<evidence type="ECO:0000256" key="3">
    <source>
        <dbReference type="ARBA" id="ARBA00022679"/>
    </source>
</evidence>
<keyword evidence="3" id="KW-0808">Transferase</keyword>
<organism evidence="6 7">
    <name type="scientific">Porphyridium purpureum</name>
    <name type="common">Red alga</name>
    <name type="synonym">Porphyridium cruentum</name>
    <dbReference type="NCBI Taxonomy" id="35688"/>
    <lineage>
        <taxon>Eukaryota</taxon>
        <taxon>Rhodophyta</taxon>
        <taxon>Bangiophyceae</taxon>
        <taxon>Porphyridiales</taxon>
        <taxon>Porphyridiaceae</taxon>
        <taxon>Porphyridium</taxon>
    </lineage>
</organism>
<dbReference type="EMBL" id="VRMN01000004">
    <property type="protein sequence ID" value="KAA8494507.1"/>
    <property type="molecule type" value="Genomic_DNA"/>
</dbReference>
<dbReference type="OrthoDB" id="2018833at2759"/>
<dbReference type="Pfam" id="PF00551">
    <property type="entry name" value="Formyl_trans_N"/>
    <property type="match status" value="1"/>
</dbReference>
<evidence type="ECO:0000256" key="2">
    <source>
        <dbReference type="ARBA" id="ARBA00012254"/>
    </source>
</evidence>
<evidence type="ECO:0000313" key="7">
    <source>
        <dbReference type="Proteomes" id="UP000324585"/>
    </source>
</evidence>
<feature type="domain" description="Formyl transferase N-terminal" evidence="5">
    <location>
        <begin position="84"/>
        <end position="270"/>
    </location>
</feature>
<comment type="caution">
    <text evidence="6">The sequence shown here is derived from an EMBL/GenBank/DDBJ whole genome shotgun (WGS) entry which is preliminary data.</text>
</comment>
<dbReference type="PANTHER" id="PTHR43369:SF2">
    <property type="entry name" value="PHOSPHORIBOSYLGLYCINAMIDE FORMYLTRANSFERASE"/>
    <property type="match status" value="1"/>
</dbReference>
<dbReference type="InterPro" id="IPR036477">
    <property type="entry name" value="Formyl_transf_N_sf"/>
</dbReference>
<dbReference type="PANTHER" id="PTHR43369">
    <property type="entry name" value="PHOSPHORIBOSYLGLYCINAMIDE FORMYLTRANSFERASE"/>
    <property type="match status" value="1"/>
</dbReference>
<reference evidence="7" key="1">
    <citation type="journal article" date="2019" name="Nat. Commun.">
        <title>Expansion of phycobilisome linker gene families in mesophilic red algae.</title>
        <authorList>
            <person name="Lee J."/>
            <person name="Kim D."/>
            <person name="Bhattacharya D."/>
            <person name="Yoon H.S."/>
        </authorList>
    </citation>
    <scope>NUCLEOTIDE SEQUENCE [LARGE SCALE GENOMIC DNA]</scope>
    <source>
        <strain evidence="7">CCMP 1328</strain>
    </source>
</reference>
<dbReference type="OMA" id="HYVDEGM"/>
<evidence type="ECO:0000256" key="1">
    <source>
        <dbReference type="ARBA" id="ARBA00005054"/>
    </source>
</evidence>